<dbReference type="AlphaFoldDB" id="A0A1Z4BSH7"/>
<sequence>MAVEYGKWQKIEREDSKKNPPASIFFMKGWWTNHRDEPIKRAIYGQKLRFHIQMNKNFAQVGDVVYFGLYDCDRFAFGKDTVKKDDDHIPLEYEETKKPYEWAKVDKNYKVVLEFRLTTDLMANWSKLDQDGVFELYFRCSYNNRGKKEHCALPFDKEDYLRLGTIVIDRYKMPGLNPEGTGIAEDMAYGFGRPNSESKQIYTQDEITQYIKEYTEGGFDINSHYQFANIENELEGVTVVGKNEKKESFLEKISNHVKEFQEISKKANKKAIYSKEECYLAKFDWKEKIPFTDKSITIEKDHSSGEDIKKFNEENSPITGKFRDDNYLFWDFRETAKLYFAEGELEGNLDRMIDKFKNNEGGIYEDRILTKHIVEHSNTTDFCILVEDYIAEQLKNNLKNLQILEDKEPYFEIGHQKFFNKSKGERNKLFSKPAYSYNKGLREASKGLTISLNDIWASEIILKEIIFENEIIYSAKYEVILWDHFGLDFPDIQKKFIAYPSIKEVFICWMVLQHLRGYKPFITKISFEKTFTESLQVGSKERKNRRLEKE</sequence>
<dbReference type="KEGG" id="capn:CBG49_14565"/>
<dbReference type="InterPro" id="IPR017483">
    <property type="entry name" value="CHP03034"/>
</dbReference>
<evidence type="ECO:0008006" key="3">
    <source>
        <dbReference type="Google" id="ProtNLM"/>
    </source>
</evidence>
<dbReference type="Pfam" id="PF11692">
    <property type="entry name" value="DUF3289"/>
    <property type="match status" value="1"/>
</dbReference>
<keyword evidence="2" id="KW-1185">Reference proteome</keyword>
<evidence type="ECO:0000313" key="2">
    <source>
        <dbReference type="Proteomes" id="UP000197007"/>
    </source>
</evidence>
<protein>
    <recommendedName>
        <fullName evidence="3">DUF3289 domain-containing protein</fullName>
    </recommendedName>
</protein>
<dbReference type="RefSeq" id="WP_088595056.1">
    <property type="nucleotide sequence ID" value="NZ_CP022022.1"/>
</dbReference>
<name>A0A1Z4BSH7_9FLAO</name>
<reference evidence="2" key="1">
    <citation type="submission" date="2017-06" db="EMBL/GenBank/DDBJ databases">
        <title>Complete genome sequence of Capnocytophaga sp. KCOM 1579 (=ChDC OS43) isolated from a human refractory periapical abscess lesion.</title>
        <authorList>
            <person name="Kook J.-K."/>
            <person name="Park S.-N."/>
            <person name="Lim Y.K."/>
            <person name="Roh H."/>
        </authorList>
    </citation>
    <scope>NUCLEOTIDE SEQUENCE [LARGE SCALE GENOMIC DNA]</scope>
    <source>
        <strain evidence="2">ChDC OS43</strain>
    </source>
</reference>
<proteinExistence type="predicted"/>
<evidence type="ECO:0000313" key="1">
    <source>
        <dbReference type="EMBL" id="ASF44218.1"/>
    </source>
</evidence>
<gene>
    <name evidence="1" type="ORF">CBG49_14565</name>
</gene>
<organism evidence="1 2">
    <name type="scientific">Capnocytophaga endodontalis</name>
    <dbReference type="NCBI Taxonomy" id="2708117"/>
    <lineage>
        <taxon>Bacteria</taxon>
        <taxon>Pseudomonadati</taxon>
        <taxon>Bacteroidota</taxon>
        <taxon>Flavobacteriia</taxon>
        <taxon>Flavobacteriales</taxon>
        <taxon>Flavobacteriaceae</taxon>
        <taxon>Capnocytophaga</taxon>
    </lineage>
</organism>
<accession>A0A1Z4BSH7</accession>
<dbReference type="Proteomes" id="UP000197007">
    <property type="component" value="Chromosome"/>
</dbReference>
<dbReference type="EMBL" id="CP022022">
    <property type="protein sequence ID" value="ASF44218.1"/>
    <property type="molecule type" value="Genomic_DNA"/>
</dbReference>